<accession>A0ACB5T4Q9</accession>
<sequence>MAKPQPQKVIKGTVLCLHGFAQNGPTFSAKASGIRKILKKSGYHTVFINGPLKLTPADLPFEAASLGADDKGEDPNFRGWVHTSVEKFDIKPPFESIKEAYAEHGPFIGILGFSQGAGIVGLILNHINEISGCDKAAENLKFAIMYSSFLFREESVQKYYQQKIKLPTLHIFGELDTLVSSERSQALVDLCENATVFKHPGGHYVPNTKDLLKREVAWVESIVNPEGSQPEASPAPAKGQGKGKKANGKAKDAGAVAAAAAAPAAKKPVETEAEKQKREEDELNKLADEVGKLGTA</sequence>
<gene>
    <name evidence="1" type="ORF">Amon02_000436700</name>
</gene>
<reference evidence="1" key="1">
    <citation type="submission" date="2023-04" db="EMBL/GenBank/DDBJ databases">
        <title>Ambrosiozyma monospora NBRC 10751.</title>
        <authorList>
            <person name="Ichikawa N."/>
            <person name="Sato H."/>
            <person name="Tonouchi N."/>
        </authorList>
    </citation>
    <scope>NUCLEOTIDE SEQUENCE</scope>
    <source>
        <strain evidence="1">NBRC 10751</strain>
    </source>
</reference>
<proteinExistence type="predicted"/>
<dbReference type="Proteomes" id="UP001165064">
    <property type="component" value="Unassembled WGS sequence"/>
</dbReference>
<protein>
    <submittedName>
        <fullName evidence="1">Unnamed protein product</fullName>
    </submittedName>
</protein>
<name>A0ACB5T4Q9_AMBMO</name>
<comment type="caution">
    <text evidence="1">The sequence shown here is derived from an EMBL/GenBank/DDBJ whole genome shotgun (WGS) entry which is preliminary data.</text>
</comment>
<dbReference type="EMBL" id="BSXS01002974">
    <property type="protein sequence ID" value="GME80254.1"/>
    <property type="molecule type" value="Genomic_DNA"/>
</dbReference>
<evidence type="ECO:0000313" key="1">
    <source>
        <dbReference type="EMBL" id="GME80254.1"/>
    </source>
</evidence>
<keyword evidence="2" id="KW-1185">Reference proteome</keyword>
<organism evidence="1 2">
    <name type="scientific">Ambrosiozyma monospora</name>
    <name type="common">Yeast</name>
    <name type="synonym">Endomycopsis monosporus</name>
    <dbReference type="NCBI Taxonomy" id="43982"/>
    <lineage>
        <taxon>Eukaryota</taxon>
        <taxon>Fungi</taxon>
        <taxon>Dikarya</taxon>
        <taxon>Ascomycota</taxon>
        <taxon>Saccharomycotina</taxon>
        <taxon>Pichiomycetes</taxon>
        <taxon>Pichiales</taxon>
        <taxon>Pichiaceae</taxon>
        <taxon>Ambrosiozyma</taxon>
    </lineage>
</organism>
<evidence type="ECO:0000313" key="2">
    <source>
        <dbReference type="Proteomes" id="UP001165064"/>
    </source>
</evidence>